<organism evidence="8 9">
    <name type="scientific">Andalucia godoyi</name>
    <name type="common">Flagellate</name>
    <dbReference type="NCBI Taxonomy" id="505711"/>
    <lineage>
        <taxon>Eukaryota</taxon>
        <taxon>Discoba</taxon>
        <taxon>Jakobida</taxon>
        <taxon>Andalucina</taxon>
        <taxon>Andaluciidae</taxon>
        <taxon>Andalucia</taxon>
    </lineage>
</organism>
<dbReference type="SMART" id="SM00244">
    <property type="entry name" value="PHB"/>
    <property type="match status" value="1"/>
</dbReference>
<evidence type="ECO:0000256" key="1">
    <source>
        <dbReference type="ARBA" id="ARBA00004273"/>
    </source>
</evidence>
<evidence type="ECO:0000256" key="6">
    <source>
        <dbReference type="RuleBase" id="RU366048"/>
    </source>
</evidence>
<evidence type="ECO:0000313" key="9">
    <source>
        <dbReference type="Proteomes" id="UP000799049"/>
    </source>
</evidence>
<keyword evidence="3 6" id="KW-0999">Mitochondrion inner membrane</keyword>
<gene>
    <name evidence="8" type="ORF">ANDGO_02569</name>
</gene>
<dbReference type="InterPro" id="IPR000163">
    <property type="entry name" value="Prohibitin"/>
</dbReference>
<comment type="caution">
    <text evidence="8">The sequence shown here is derived from an EMBL/GenBank/DDBJ whole genome shotgun (WGS) entry which is preliminary data.</text>
</comment>
<dbReference type="FunFam" id="3.30.479.30:FF:000001">
    <property type="entry name" value="Prohibitin 2"/>
    <property type="match status" value="1"/>
</dbReference>
<accession>A0A8K0AIA7</accession>
<name>A0A8K0AIA7_ANDGO</name>
<dbReference type="EMBL" id="VRVR01000010">
    <property type="protein sequence ID" value="KAF0852906.1"/>
    <property type="molecule type" value="Genomic_DNA"/>
</dbReference>
<dbReference type="GO" id="GO:0005743">
    <property type="term" value="C:mitochondrial inner membrane"/>
    <property type="evidence" value="ECO:0007669"/>
    <property type="project" value="UniProtKB-SubCell"/>
</dbReference>
<comment type="similarity">
    <text evidence="2 6">Belongs to the prohibitin family.</text>
</comment>
<dbReference type="PANTHER" id="PTHR23222">
    <property type="entry name" value="PROHIBITIN"/>
    <property type="match status" value="1"/>
</dbReference>
<keyword evidence="4" id="KW-0496">Mitochondrion</keyword>
<dbReference type="PRINTS" id="PR00679">
    <property type="entry name" value="PROHIBITIN"/>
</dbReference>
<dbReference type="SUPFAM" id="SSF117892">
    <property type="entry name" value="Band 7/SPFH domain"/>
    <property type="match status" value="1"/>
</dbReference>
<evidence type="ECO:0000259" key="7">
    <source>
        <dbReference type="SMART" id="SM00244"/>
    </source>
</evidence>
<sequence length="294" mass="32876">MSNYRIPQNMMPQMPNVRFGRGALALLGLGALGILGTQCLFNVEGGHKAIMFNRIGGLSGRVYEEGTHLKIPWFQREIIYDVRSRPVNINSLTGSKDLQMVTISLRVLHKPDPSALTEMYRTLGVDYDERVLPSIGNEVLKAVVAKYNASELLTKREQVSKDIRNILMDRARDFHLLLDDVSVTHLAFGTEYTAAVEAKQVAQQEAERARYIVEKAIQDRSATIIRAEGEAESAAMIGKAMKDNPGFLELRRLEAAREVAHTVAKSPNKVYLDSNSLMMNVFDSLVDQKEAKKK</sequence>
<dbReference type="GO" id="GO:0007005">
    <property type="term" value="P:mitochondrion organization"/>
    <property type="evidence" value="ECO:0007669"/>
    <property type="project" value="TreeGrafter"/>
</dbReference>
<reference evidence="8" key="1">
    <citation type="submission" date="2019-09" db="EMBL/GenBank/DDBJ databases">
        <title>The Mitochondrial Proteome of the Jakobid, Andalucia godoyi, a Protist With the Most Gene-Rich and Bacteria-Like Mitochondrial Genome.</title>
        <authorList>
            <person name="Gray M.W."/>
            <person name="Burger G."/>
            <person name="Derelle R."/>
            <person name="Klimes V."/>
            <person name="Leger M."/>
            <person name="Sarrasin M."/>
            <person name="Vlcek C."/>
            <person name="Roger A.J."/>
            <person name="Elias M."/>
            <person name="Lang B.F."/>
        </authorList>
    </citation>
    <scope>NUCLEOTIDE SEQUENCE</scope>
    <source>
        <strain evidence="8">And28</strain>
    </source>
</reference>
<dbReference type="PANTHER" id="PTHR23222:SF1">
    <property type="entry name" value="PROHIBITIN-2"/>
    <property type="match status" value="1"/>
</dbReference>
<dbReference type="Pfam" id="PF01145">
    <property type="entry name" value="Band_7"/>
    <property type="match status" value="1"/>
</dbReference>
<evidence type="ECO:0000256" key="4">
    <source>
        <dbReference type="ARBA" id="ARBA00023128"/>
    </source>
</evidence>
<dbReference type="InterPro" id="IPR001107">
    <property type="entry name" value="Band_7"/>
</dbReference>
<dbReference type="OrthoDB" id="275637at2759"/>
<comment type="subcellular location">
    <subcellularLocation>
        <location evidence="1 6">Mitochondrion inner membrane</location>
    </subcellularLocation>
</comment>
<dbReference type="InterPro" id="IPR036013">
    <property type="entry name" value="Band_7/SPFH_dom_sf"/>
</dbReference>
<dbReference type="AlphaFoldDB" id="A0A8K0AIA7"/>
<protein>
    <recommendedName>
        <fullName evidence="6">Prohibitin</fullName>
    </recommendedName>
</protein>
<keyword evidence="5" id="KW-0472">Membrane</keyword>
<dbReference type="Gene3D" id="3.30.479.30">
    <property type="entry name" value="Band 7 domain"/>
    <property type="match status" value="1"/>
</dbReference>
<feature type="domain" description="Band 7" evidence="7">
    <location>
        <begin position="39"/>
        <end position="200"/>
    </location>
</feature>
<dbReference type="Proteomes" id="UP000799049">
    <property type="component" value="Unassembled WGS sequence"/>
</dbReference>
<proteinExistence type="inferred from homology"/>
<keyword evidence="9" id="KW-1185">Reference proteome</keyword>
<evidence type="ECO:0000256" key="3">
    <source>
        <dbReference type="ARBA" id="ARBA00022792"/>
    </source>
</evidence>
<evidence type="ECO:0000313" key="8">
    <source>
        <dbReference type="EMBL" id="KAF0852906.1"/>
    </source>
</evidence>
<evidence type="ECO:0000256" key="5">
    <source>
        <dbReference type="ARBA" id="ARBA00023136"/>
    </source>
</evidence>
<evidence type="ECO:0000256" key="2">
    <source>
        <dbReference type="ARBA" id="ARBA00009658"/>
    </source>
</evidence>
<dbReference type="CDD" id="cd03401">
    <property type="entry name" value="SPFH_prohibitin"/>
    <property type="match status" value="1"/>
</dbReference>